<evidence type="ECO:0000256" key="3">
    <source>
        <dbReference type="PIRSR" id="PIRSR603782-1"/>
    </source>
</evidence>
<feature type="binding site" evidence="3">
    <location>
        <position position="163"/>
    </location>
    <ligand>
        <name>Cu cation</name>
        <dbReference type="ChEBI" id="CHEBI:23378"/>
    </ligand>
</feature>
<comment type="similarity">
    <text evidence="1">Belongs to the SCO1/2 family.</text>
</comment>
<dbReference type="AlphaFoldDB" id="A0A5J6MJ82"/>
<feature type="domain" description="Thioredoxin" evidence="5">
    <location>
        <begin position="38"/>
        <end position="197"/>
    </location>
</feature>
<accession>A0A5J6MJ82</accession>
<gene>
    <name evidence="6" type="ORF">FRZ44_00310</name>
</gene>
<keyword evidence="7" id="KW-1185">Reference proteome</keyword>
<name>A0A5J6MJ82_9PROT</name>
<feature type="binding site" evidence="3">
    <location>
        <position position="80"/>
    </location>
    <ligand>
        <name>Cu cation</name>
        <dbReference type="ChEBI" id="CHEBI:23378"/>
    </ligand>
</feature>
<dbReference type="InterPro" id="IPR003782">
    <property type="entry name" value="SCO1/SenC"/>
</dbReference>
<dbReference type="KEGG" id="htq:FRZ44_00310"/>
<evidence type="ECO:0000313" key="7">
    <source>
        <dbReference type="Proteomes" id="UP000326202"/>
    </source>
</evidence>
<dbReference type="EMBL" id="CP042906">
    <property type="protein sequence ID" value="QEX14756.1"/>
    <property type="molecule type" value="Genomic_DNA"/>
</dbReference>
<dbReference type="Proteomes" id="UP000326202">
    <property type="component" value="Chromosome"/>
</dbReference>
<evidence type="ECO:0000256" key="2">
    <source>
        <dbReference type="ARBA" id="ARBA00023008"/>
    </source>
</evidence>
<evidence type="ECO:0000313" key="6">
    <source>
        <dbReference type="EMBL" id="QEX14756.1"/>
    </source>
</evidence>
<sequence length="197" mass="21274">MPKSLAARVTSLVALLLIAAIAVFWAFREAGPPGEGGSGTALVGGSFTLTDQNGQTRSDAEFRGKLMLVYFGFTHCPDICPLDLQKITQAMGKLGDKADQVVPIFITVDPARDTPAAMRDFVANFDPRIVALTGDKPAIDRLVKDYRAYYKPDAGGTDYNVMHSALIYLMGRDGRYLTHFGQDVSADDIVAGVTKQL</sequence>
<dbReference type="PANTHER" id="PTHR12151:SF25">
    <property type="entry name" value="LINALOOL DEHYDRATASE_ISOMERASE DOMAIN-CONTAINING PROTEIN"/>
    <property type="match status" value="1"/>
</dbReference>
<dbReference type="GO" id="GO:0046872">
    <property type="term" value="F:metal ion binding"/>
    <property type="evidence" value="ECO:0007669"/>
    <property type="project" value="UniProtKB-KW"/>
</dbReference>
<dbReference type="InterPro" id="IPR013766">
    <property type="entry name" value="Thioredoxin_domain"/>
</dbReference>
<feature type="disulfide bond" description="Redox-active" evidence="4">
    <location>
        <begin position="76"/>
        <end position="80"/>
    </location>
</feature>
<keyword evidence="2 3" id="KW-0186">Copper</keyword>
<dbReference type="RefSeq" id="WP_151175275.1">
    <property type="nucleotide sequence ID" value="NZ_CP042906.1"/>
</dbReference>
<dbReference type="OrthoDB" id="9790194at2"/>
<keyword evidence="3" id="KW-0479">Metal-binding</keyword>
<dbReference type="PANTHER" id="PTHR12151">
    <property type="entry name" value="ELECTRON TRANSPORT PROTIN SCO1/SENC FAMILY MEMBER"/>
    <property type="match status" value="1"/>
</dbReference>
<dbReference type="Pfam" id="PF02630">
    <property type="entry name" value="SCO1-SenC"/>
    <property type="match status" value="1"/>
</dbReference>
<dbReference type="CDD" id="cd02968">
    <property type="entry name" value="SCO"/>
    <property type="match status" value="1"/>
</dbReference>
<evidence type="ECO:0000256" key="4">
    <source>
        <dbReference type="PIRSR" id="PIRSR603782-2"/>
    </source>
</evidence>
<evidence type="ECO:0000259" key="5">
    <source>
        <dbReference type="PROSITE" id="PS51352"/>
    </source>
</evidence>
<dbReference type="SUPFAM" id="SSF52833">
    <property type="entry name" value="Thioredoxin-like"/>
    <property type="match status" value="1"/>
</dbReference>
<organism evidence="6 7">
    <name type="scientific">Hypericibacter terrae</name>
    <dbReference type="NCBI Taxonomy" id="2602015"/>
    <lineage>
        <taxon>Bacteria</taxon>
        <taxon>Pseudomonadati</taxon>
        <taxon>Pseudomonadota</taxon>
        <taxon>Alphaproteobacteria</taxon>
        <taxon>Rhodospirillales</taxon>
        <taxon>Dongiaceae</taxon>
        <taxon>Hypericibacter</taxon>
    </lineage>
</organism>
<protein>
    <submittedName>
        <fullName evidence="6">Copper-binding protein</fullName>
    </submittedName>
</protein>
<dbReference type="Gene3D" id="3.40.30.10">
    <property type="entry name" value="Glutaredoxin"/>
    <property type="match status" value="1"/>
</dbReference>
<reference evidence="6 7" key="1">
    <citation type="submission" date="2019-08" db="EMBL/GenBank/DDBJ databases">
        <title>Hyperibacter terrae gen. nov., sp. nov. and Hyperibacter viscosus sp. nov., two new members in the family Rhodospirillaceae isolated from the rhizosphere of Hypericum perforatum.</title>
        <authorList>
            <person name="Noviana Z."/>
        </authorList>
    </citation>
    <scope>NUCLEOTIDE SEQUENCE [LARGE SCALE GENOMIC DNA]</scope>
    <source>
        <strain evidence="6 7">R5913</strain>
    </source>
</reference>
<keyword evidence="4" id="KW-1015">Disulfide bond</keyword>
<dbReference type="FunFam" id="3.40.30.10:FF:000013">
    <property type="entry name" value="Blast:Protein SCO1 homolog, mitochondrial"/>
    <property type="match status" value="1"/>
</dbReference>
<proteinExistence type="inferred from homology"/>
<feature type="binding site" evidence="3">
    <location>
        <position position="76"/>
    </location>
    <ligand>
        <name>Cu cation</name>
        <dbReference type="ChEBI" id="CHEBI:23378"/>
    </ligand>
</feature>
<dbReference type="InterPro" id="IPR036249">
    <property type="entry name" value="Thioredoxin-like_sf"/>
</dbReference>
<evidence type="ECO:0000256" key="1">
    <source>
        <dbReference type="ARBA" id="ARBA00010996"/>
    </source>
</evidence>
<dbReference type="PROSITE" id="PS51352">
    <property type="entry name" value="THIOREDOXIN_2"/>
    <property type="match status" value="1"/>
</dbReference>